<gene>
    <name evidence="8" type="ORF">ACHAXA_004159</name>
</gene>
<evidence type="ECO:0000256" key="5">
    <source>
        <dbReference type="ARBA" id="ARBA00022840"/>
    </source>
</evidence>
<comment type="caution">
    <text evidence="8">The sequence shown here is derived from an EMBL/GenBank/DDBJ whole genome shotgun (WGS) entry which is preliminary data.</text>
</comment>
<dbReference type="GO" id="GO:0005524">
    <property type="term" value="F:ATP binding"/>
    <property type="evidence" value="ECO:0007669"/>
    <property type="project" value="UniProtKB-KW"/>
</dbReference>
<evidence type="ECO:0000256" key="2">
    <source>
        <dbReference type="ARBA" id="ARBA00022490"/>
    </source>
</evidence>
<feature type="domain" description="ABC transporter" evidence="7">
    <location>
        <begin position="173"/>
        <end position="385"/>
    </location>
</feature>
<dbReference type="CDD" id="cd03221">
    <property type="entry name" value="ABCF_EF-3"/>
    <property type="match status" value="1"/>
</dbReference>
<feature type="compositionally biased region" description="Low complexity" evidence="6">
    <location>
        <begin position="41"/>
        <end position="56"/>
    </location>
</feature>
<evidence type="ECO:0000256" key="4">
    <source>
        <dbReference type="ARBA" id="ARBA00022741"/>
    </source>
</evidence>
<evidence type="ECO:0000256" key="1">
    <source>
        <dbReference type="ARBA" id="ARBA00004496"/>
    </source>
</evidence>
<accession>A0ABD3R787</accession>
<feature type="region of interest" description="Disordered" evidence="6">
    <location>
        <begin position="39"/>
        <end position="68"/>
    </location>
</feature>
<evidence type="ECO:0000313" key="9">
    <source>
        <dbReference type="Proteomes" id="UP001530377"/>
    </source>
</evidence>
<dbReference type="PANTHER" id="PTHR19211:SF127">
    <property type="entry name" value="ABC TRANSPORTER DOMAIN-CONTAINING PROTEIN"/>
    <property type="match status" value="1"/>
</dbReference>
<feature type="domain" description="ABC transporter" evidence="7">
    <location>
        <begin position="419"/>
        <end position="730"/>
    </location>
</feature>
<protein>
    <recommendedName>
        <fullName evidence="7">ABC transporter domain-containing protein</fullName>
    </recommendedName>
</protein>
<evidence type="ECO:0000259" key="7">
    <source>
        <dbReference type="PROSITE" id="PS50893"/>
    </source>
</evidence>
<dbReference type="SUPFAM" id="SSF52540">
    <property type="entry name" value="P-loop containing nucleoside triphosphate hydrolases"/>
    <property type="match status" value="2"/>
</dbReference>
<dbReference type="PROSITE" id="PS00211">
    <property type="entry name" value="ABC_TRANSPORTER_1"/>
    <property type="match status" value="2"/>
</dbReference>
<dbReference type="EMBL" id="JALLPB020000464">
    <property type="protein sequence ID" value="KAL3808872.1"/>
    <property type="molecule type" value="Genomic_DNA"/>
</dbReference>
<dbReference type="GO" id="GO:0005737">
    <property type="term" value="C:cytoplasm"/>
    <property type="evidence" value="ECO:0007669"/>
    <property type="project" value="UniProtKB-SubCell"/>
</dbReference>
<dbReference type="Gene3D" id="3.40.50.300">
    <property type="entry name" value="P-loop containing nucleotide triphosphate hydrolases"/>
    <property type="match status" value="2"/>
</dbReference>
<keyword evidence="3" id="KW-0677">Repeat</keyword>
<dbReference type="InterPro" id="IPR027417">
    <property type="entry name" value="P-loop_NTPase"/>
</dbReference>
<dbReference type="InterPro" id="IPR003593">
    <property type="entry name" value="AAA+_ATPase"/>
</dbReference>
<dbReference type="InterPro" id="IPR047038">
    <property type="entry name" value="eEF3_chromodomain-like_sf"/>
</dbReference>
<evidence type="ECO:0000256" key="6">
    <source>
        <dbReference type="SAM" id="MobiDB-lite"/>
    </source>
</evidence>
<dbReference type="PROSITE" id="PS50893">
    <property type="entry name" value="ABC_TRANSPORTER_2"/>
    <property type="match status" value="2"/>
</dbReference>
<reference evidence="8 9" key="1">
    <citation type="submission" date="2024-10" db="EMBL/GenBank/DDBJ databases">
        <title>Updated reference genomes for cyclostephanoid diatoms.</title>
        <authorList>
            <person name="Roberts W.R."/>
            <person name="Alverson A.J."/>
        </authorList>
    </citation>
    <scope>NUCLEOTIDE SEQUENCE [LARGE SCALE GENOMIC DNA]</scope>
    <source>
        <strain evidence="8 9">AJA228-03</strain>
    </source>
</reference>
<evidence type="ECO:0000256" key="3">
    <source>
        <dbReference type="ARBA" id="ARBA00022737"/>
    </source>
</evidence>
<dbReference type="Gene3D" id="2.40.50.990">
    <property type="match status" value="1"/>
</dbReference>
<dbReference type="Pfam" id="PF00005">
    <property type="entry name" value="ABC_tran"/>
    <property type="match status" value="2"/>
</dbReference>
<name>A0ABD3R787_9STRA</name>
<feature type="region of interest" description="Disordered" evidence="6">
    <location>
        <begin position="724"/>
        <end position="751"/>
    </location>
</feature>
<keyword evidence="2" id="KW-0963">Cytoplasm</keyword>
<keyword evidence="4" id="KW-0547">Nucleotide-binding</keyword>
<sequence length="811" mass="90266">MVFLEPPKSTLGLLRAALFAVIDENESENDDVSARFDFGATSRTPTTTTTTTTTATVDFSNGPNDDDDTATATEDVVAEEVLAYVSTLASSLADANEWNEGVWIEELTPYLLPAFVVSPSSSSSSSRRCHYPTADVDGIIASRISRLRDAVEKMSSGIDDGYSSDEDDEYGGEQITDIRFSLAYGGKILLHQTKLRLRRGHRYALVGQNGVGKTTLMNAINNGKLEGWPMELLTEYVDSGSNVDPIHESKVVFDHLVGVTGKGEVECRDMLSGLKFTNDMMAGTIGELSGGWQMKLRLAQAVLINADILLLDEPTNHLDDKTVRWLIDYLTNLTQTTVLIVSHDTPFLEEVCSDVIHYEQRPQWGPHRKLVHYAGKMSAFVKKQPQAKHYFELATTDLKFVFPDPGRLEGIRTSTQRFLEMEGVNYRYPGCDRDTLTGINLKMTLSSRVCLVGANGAGKTTLVKMIVGDTQPSNPSDCRFFIHHNLRIAYVSQHAFYHVEQHIDDSPAAYIQWRFKDGYDKEKIESEAYRIGPEEQKAIDDYNLEGIWSRRLRGGVLEYEIKKKNVREKDNIYVSKDELLAMGFKHLLRQTDEKIASKEAGLDLRLCTTTEIQKHLDDFGLVQEFGTYGKIRGLSGGQKVKLVLAAAMWNCPHLLVLDEPTNYLDREALGALSAALNEWGGAVLMISHNKEFYGSVCSEEWIVADGKVSVKGDSGEREMKALAKKKEAKKEESGDTKLEKAGGNTNADGDKYKDATTNFWGQTVSKKEARQYDKAKKKGDVPLMRKILQIPMGKVMPGQEELGDGKTIPNN</sequence>
<feature type="region of interest" description="Disordered" evidence="6">
    <location>
        <begin position="792"/>
        <end position="811"/>
    </location>
</feature>
<organism evidence="8 9">
    <name type="scientific">Cyclostephanos tholiformis</name>
    <dbReference type="NCBI Taxonomy" id="382380"/>
    <lineage>
        <taxon>Eukaryota</taxon>
        <taxon>Sar</taxon>
        <taxon>Stramenopiles</taxon>
        <taxon>Ochrophyta</taxon>
        <taxon>Bacillariophyta</taxon>
        <taxon>Coscinodiscophyceae</taxon>
        <taxon>Thalassiosirophycidae</taxon>
        <taxon>Stephanodiscales</taxon>
        <taxon>Stephanodiscaceae</taxon>
        <taxon>Cyclostephanos</taxon>
    </lineage>
</organism>
<dbReference type="SMART" id="SM00382">
    <property type="entry name" value="AAA"/>
    <property type="match status" value="2"/>
</dbReference>
<dbReference type="InterPro" id="IPR050611">
    <property type="entry name" value="ABCF"/>
</dbReference>
<keyword evidence="5" id="KW-0067">ATP-binding</keyword>
<dbReference type="AlphaFoldDB" id="A0ABD3R787"/>
<dbReference type="Proteomes" id="UP001530377">
    <property type="component" value="Unassembled WGS sequence"/>
</dbReference>
<evidence type="ECO:0000313" key="8">
    <source>
        <dbReference type="EMBL" id="KAL3808872.1"/>
    </source>
</evidence>
<dbReference type="InterPro" id="IPR017871">
    <property type="entry name" value="ABC_transporter-like_CS"/>
</dbReference>
<dbReference type="PANTHER" id="PTHR19211">
    <property type="entry name" value="ATP-BINDING TRANSPORT PROTEIN-RELATED"/>
    <property type="match status" value="1"/>
</dbReference>
<proteinExistence type="predicted"/>
<comment type="subcellular location">
    <subcellularLocation>
        <location evidence="1">Cytoplasm</location>
    </subcellularLocation>
</comment>
<feature type="compositionally biased region" description="Basic and acidic residues" evidence="6">
    <location>
        <begin position="724"/>
        <end position="740"/>
    </location>
</feature>
<keyword evidence="9" id="KW-1185">Reference proteome</keyword>
<dbReference type="InterPro" id="IPR003439">
    <property type="entry name" value="ABC_transporter-like_ATP-bd"/>
</dbReference>